<accession>A0A0E9UW38</accession>
<dbReference type="EMBL" id="GBXM01029692">
    <property type="protein sequence ID" value="JAH78885.1"/>
    <property type="molecule type" value="Transcribed_RNA"/>
</dbReference>
<dbReference type="EMBL" id="GBXM01039389">
    <property type="protein sequence ID" value="JAH69188.1"/>
    <property type="molecule type" value="Transcribed_RNA"/>
</dbReference>
<protein>
    <submittedName>
        <fullName evidence="1">Uncharacterized protein</fullName>
    </submittedName>
</protein>
<reference evidence="1" key="1">
    <citation type="submission" date="2014-11" db="EMBL/GenBank/DDBJ databases">
        <authorList>
            <person name="Amaro Gonzalez C."/>
        </authorList>
    </citation>
    <scope>NUCLEOTIDE SEQUENCE</scope>
</reference>
<proteinExistence type="predicted"/>
<reference evidence="1" key="2">
    <citation type="journal article" date="2015" name="Fish Shellfish Immunol.">
        <title>Early steps in the European eel (Anguilla anguilla)-Vibrio vulnificus interaction in the gills: Role of the RtxA13 toxin.</title>
        <authorList>
            <person name="Callol A."/>
            <person name="Pajuelo D."/>
            <person name="Ebbesson L."/>
            <person name="Teles M."/>
            <person name="MacKenzie S."/>
            <person name="Amaro C."/>
        </authorList>
    </citation>
    <scope>NUCLEOTIDE SEQUENCE</scope>
</reference>
<name>A0A0E9UW38_ANGAN</name>
<organism evidence="1">
    <name type="scientific">Anguilla anguilla</name>
    <name type="common">European freshwater eel</name>
    <name type="synonym">Muraena anguilla</name>
    <dbReference type="NCBI Taxonomy" id="7936"/>
    <lineage>
        <taxon>Eukaryota</taxon>
        <taxon>Metazoa</taxon>
        <taxon>Chordata</taxon>
        <taxon>Craniata</taxon>
        <taxon>Vertebrata</taxon>
        <taxon>Euteleostomi</taxon>
        <taxon>Actinopterygii</taxon>
        <taxon>Neopterygii</taxon>
        <taxon>Teleostei</taxon>
        <taxon>Anguilliformes</taxon>
        <taxon>Anguillidae</taxon>
        <taxon>Anguilla</taxon>
    </lineage>
</organism>
<sequence length="43" mass="5172">MKINHKYANVYIFKSFIQVCKFVLVRGSAISFQDRENQRLHKN</sequence>
<evidence type="ECO:0000313" key="1">
    <source>
        <dbReference type="EMBL" id="JAH69188.1"/>
    </source>
</evidence>
<dbReference type="AlphaFoldDB" id="A0A0E9UW38"/>